<dbReference type="InParanoid" id="F7FWQ8"/>
<protein>
    <recommendedName>
        <fullName evidence="6">Small ribosomal subunit protein mS23</fullName>
    </recommendedName>
</protein>
<keyword evidence="5" id="KW-0687">Ribonucleoprotein</keyword>
<dbReference type="GO" id="GO:0005840">
    <property type="term" value="C:ribosome"/>
    <property type="evidence" value="ECO:0007669"/>
    <property type="project" value="InterPro"/>
</dbReference>
<sequence>GRRACWVPLRRAGDLRRRTLILGRLTRHPPLPRGGRLPSPWPRPGHGSAQTFWRAGKPGQARGFGAASGGWEWDPILGAALVASVTPRSQGRREGEPAIAPRPTHPARTPDAEFPLSGEGRDAPPPPSVTKFGNAHGAGTLARGPCRGAAAPSTAPRARPEVLEGGEGLRGVPRVPSSSSRRVSKPSPRQDGRTAGEAPAPRLTRNLIRAGVLKEKPLWLDIYNAFPPLREPVFQRPRLRYGKAKASIQDIWYHEDQIRAKFYSVYGSGQRAFDLFNPNYKSTCQRFVEKYTELQKLGETDEEKLFVETGKALLAEGVILRRVGEARTQHEGSHDSWKSEHLSVRPQTAVEENETQKEVPQDQHLEAPADQLKGLSPP</sequence>
<keyword evidence="3" id="KW-0689">Ribosomal protein</keyword>
<evidence type="ECO:0000313" key="10">
    <source>
        <dbReference type="Proteomes" id="UP000006718"/>
    </source>
</evidence>
<dbReference type="CDD" id="cd23701">
    <property type="entry name" value="At1g26750"/>
    <property type="match status" value="1"/>
</dbReference>
<evidence type="ECO:0000256" key="1">
    <source>
        <dbReference type="ARBA" id="ARBA00004173"/>
    </source>
</evidence>
<dbReference type="STRING" id="9544.ENSMMUP00000002555"/>
<dbReference type="InterPro" id="IPR019520">
    <property type="entry name" value="Ribosomal_mS23_met"/>
</dbReference>
<gene>
    <name evidence="9 11" type="primary">MRPS23</name>
</gene>
<dbReference type="InterPro" id="IPR023611">
    <property type="entry name" value="mS23_dom_met"/>
</dbReference>
<reference evidence="9" key="2">
    <citation type="submission" date="2019-01" db="EMBL/GenBank/DDBJ databases">
        <authorList>
            <person name="Graves T."/>
            <person name="Eichler E.E."/>
            <person name="Wilson R.K."/>
        </authorList>
    </citation>
    <scope>NUCLEOTIDE SEQUENCE [LARGE SCALE GENOMIC DNA]</scope>
    <source>
        <strain evidence="9">17573</strain>
    </source>
</reference>
<feature type="domain" description="Small ribosomal subunit protein mS23 conserved" evidence="8">
    <location>
        <begin position="204"/>
        <end position="317"/>
    </location>
</feature>
<dbReference type="VGNC" id="VGNC:99173">
    <property type="gene designation" value="MRPS23"/>
</dbReference>
<dbReference type="PANTHER" id="PTHR15925">
    <property type="entry name" value="MITOCHONDRIAL RIBOSOMAL PROTEIN S23"/>
    <property type="match status" value="1"/>
</dbReference>
<dbReference type="SMR" id="F7FWQ8"/>
<feature type="compositionally biased region" description="Basic and acidic residues" evidence="7">
    <location>
        <begin position="354"/>
        <end position="367"/>
    </location>
</feature>
<name>F7FWQ8_MACMU</name>
<dbReference type="eggNOG" id="ENOG502RZIC">
    <property type="taxonomic scope" value="Eukaryota"/>
</dbReference>
<evidence type="ECO:0000313" key="9">
    <source>
        <dbReference type="Ensembl" id="ENSMMUP00000002555.3"/>
    </source>
</evidence>
<feature type="compositionally biased region" description="Basic and acidic residues" evidence="7">
    <location>
        <begin position="329"/>
        <end position="343"/>
    </location>
</feature>
<keyword evidence="4" id="KW-0496">Mitochondrion</keyword>
<evidence type="ECO:0000256" key="4">
    <source>
        <dbReference type="ARBA" id="ARBA00023128"/>
    </source>
</evidence>
<accession>F7FWQ8</accession>
<dbReference type="GO" id="GO:0005739">
    <property type="term" value="C:mitochondrion"/>
    <property type="evidence" value="ECO:0007669"/>
    <property type="project" value="InterPro"/>
</dbReference>
<dbReference type="VEuPathDB" id="HostDB:ENSMMUG00000001913"/>
<dbReference type="Bgee" id="ENSMMUG00000001913">
    <property type="expression patterns" value="Expressed in hindlimb stylopod muscle and 22 other cell types or tissues"/>
</dbReference>
<evidence type="ECO:0000259" key="8">
    <source>
        <dbReference type="Pfam" id="PF10484"/>
    </source>
</evidence>
<feature type="region of interest" description="Disordered" evidence="7">
    <location>
        <begin position="329"/>
        <end position="378"/>
    </location>
</feature>
<reference evidence="9" key="3">
    <citation type="submission" date="2025-08" db="UniProtKB">
        <authorList>
            <consortium name="Ensembl"/>
        </authorList>
    </citation>
    <scope>IDENTIFICATION</scope>
    <source>
        <strain evidence="9">17573</strain>
    </source>
</reference>
<evidence type="ECO:0000256" key="2">
    <source>
        <dbReference type="ARBA" id="ARBA00009864"/>
    </source>
</evidence>
<evidence type="ECO:0000256" key="5">
    <source>
        <dbReference type="ARBA" id="ARBA00023274"/>
    </source>
</evidence>
<evidence type="ECO:0000256" key="7">
    <source>
        <dbReference type="SAM" id="MobiDB-lite"/>
    </source>
</evidence>
<comment type="subcellular location">
    <subcellularLocation>
        <location evidence="1">Mitochondrion</location>
    </subcellularLocation>
</comment>
<dbReference type="ExpressionAtlas" id="F7FWQ8">
    <property type="expression patterns" value="baseline"/>
</dbReference>
<keyword evidence="10" id="KW-1185">Reference proteome</keyword>
<dbReference type="Proteomes" id="UP000006718">
    <property type="component" value="Chromosome 16"/>
</dbReference>
<organism evidence="9 10">
    <name type="scientific">Macaca mulatta</name>
    <name type="common">Rhesus macaque</name>
    <dbReference type="NCBI Taxonomy" id="9544"/>
    <lineage>
        <taxon>Eukaryota</taxon>
        <taxon>Metazoa</taxon>
        <taxon>Chordata</taxon>
        <taxon>Craniata</taxon>
        <taxon>Vertebrata</taxon>
        <taxon>Euteleostomi</taxon>
        <taxon>Mammalia</taxon>
        <taxon>Eutheria</taxon>
        <taxon>Euarchontoglires</taxon>
        <taxon>Primates</taxon>
        <taxon>Haplorrhini</taxon>
        <taxon>Catarrhini</taxon>
        <taxon>Cercopithecidae</taxon>
        <taxon>Cercopithecinae</taxon>
        <taxon>Macaca</taxon>
    </lineage>
</organism>
<feature type="region of interest" description="Disordered" evidence="7">
    <location>
        <begin position="87"/>
        <end position="202"/>
    </location>
</feature>
<feature type="compositionally biased region" description="Low complexity" evidence="7">
    <location>
        <begin position="170"/>
        <end position="187"/>
    </location>
</feature>
<dbReference type="HOGENOM" id="CLU_113868_0_0_1"/>
<evidence type="ECO:0000256" key="6">
    <source>
        <dbReference type="ARBA" id="ARBA00035137"/>
    </source>
</evidence>
<proteinExistence type="inferred from homology"/>
<evidence type="ECO:0000256" key="3">
    <source>
        <dbReference type="ARBA" id="ARBA00022980"/>
    </source>
</evidence>
<reference evidence="10" key="1">
    <citation type="journal article" date="2007" name="Science">
        <title>Evolutionary and biomedical insights from the rhesus macaque genome.</title>
        <authorList>
            <person name="Gibbs R.A."/>
            <person name="Rogers J."/>
            <person name="Katze M.G."/>
            <person name="Bumgarner R."/>
            <person name="Weinstock G.M."/>
            <person name="Mardis E.R."/>
            <person name="Remington K.A."/>
            <person name="Strausberg R.L."/>
            <person name="Venter J.C."/>
            <person name="Wilson R.K."/>
            <person name="Batzer M.A."/>
            <person name="Bustamante C.D."/>
            <person name="Eichler E.E."/>
            <person name="Hahn M.W."/>
            <person name="Hardison R.C."/>
            <person name="Makova K.D."/>
            <person name="Miller W."/>
            <person name="Milosavljevic A."/>
            <person name="Palermo R.E."/>
            <person name="Siepel A."/>
            <person name="Sikela J.M."/>
            <person name="Attaway T."/>
            <person name="Bell S."/>
            <person name="Bernard K.E."/>
            <person name="Buhay C.J."/>
            <person name="Chandrabose M.N."/>
            <person name="Dao M."/>
            <person name="Davis C."/>
            <person name="Delehaunty K.D."/>
            <person name="Ding Y."/>
            <person name="Dinh H.H."/>
            <person name="Dugan-Rocha S."/>
            <person name="Fulton L.A."/>
            <person name="Gabisi R.A."/>
            <person name="Garner T.T."/>
            <person name="Godfrey J."/>
            <person name="Hawes A.C."/>
            <person name="Hernandez J."/>
            <person name="Hines S."/>
            <person name="Holder M."/>
            <person name="Hume J."/>
            <person name="Jhangiani S.N."/>
            <person name="Joshi V."/>
            <person name="Khan Z.M."/>
            <person name="Kirkness E.F."/>
            <person name="Cree A."/>
            <person name="Fowler R.G."/>
            <person name="Lee S."/>
            <person name="Lewis L.R."/>
            <person name="Li Z."/>
            <person name="Liu Y.-S."/>
            <person name="Moore S.M."/>
            <person name="Muzny D."/>
            <person name="Nazareth L.V."/>
            <person name="Ngo D.N."/>
            <person name="Okwuonu G.O."/>
            <person name="Pai G."/>
            <person name="Parker D."/>
            <person name="Paul H.A."/>
            <person name="Pfannkoch C."/>
            <person name="Pohl C.S."/>
            <person name="Rogers Y.-H.C."/>
            <person name="Ruiz S.J."/>
            <person name="Sabo A."/>
            <person name="Santibanez J."/>
            <person name="Schneider B.W."/>
            <person name="Smith S.M."/>
            <person name="Sodergren E."/>
            <person name="Svatek A.F."/>
            <person name="Utterback T.R."/>
            <person name="Vattathil S."/>
            <person name="Warren W."/>
            <person name="White C.S."/>
            <person name="Chinwalla A.T."/>
            <person name="Feng Y."/>
            <person name="Halpern A.L."/>
            <person name="Hillier L.W."/>
            <person name="Huang X."/>
            <person name="Minx P."/>
            <person name="Nelson J.O."/>
            <person name="Pepin K.H."/>
            <person name="Qin X."/>
            <person name="Sutton G.G."/>
            <person name="Venter E."/>
            <person name="Walenz B.P."/>
            <person name="Wallis J.W."/>
            <person name="Worley K.C."/>
            <person name="Yang S.-P."/>
            <person name="Jones S.M."/>
            <person name="Marra M.A."/>
            <person name="Rocchi M."/>
            <person name="Schein J.E."/>
            <person name="Baertsch R."/>
            <person name="Clarke L."/>
            <person name="Csuros M."/>
            <person name="Glasscock J."/>
            <person name="Harris R.A."/>
            <person name="Havlak P."/>
            <person name="Jackson A.R."/>
            <person name="Jiang H."/>
            <person name="Liu Y."/>
            <person name="Messina D.N."/>
            <person name="Shen Y."/>
            <person name="Song H.X.-Z."/>
            <person name="Wylie T."/>
            <person name="Zhang L."/>
            <person name="Birney E."/>
            <person name="Han K."/>
            <person name="Konkel M.K."/>
            <person name="Lee J."/>
            <person name="Smit A.F.A."/>
            <person name="Ullmer B."/>
            <person name="Wang H."/>
            <person name="Xing J."/>
            <person name="Burhans R."/>
            <person name="Cheng Z."/>
            <person name="Karro J.E."/>
            <person name="Ma J."/>
            <person name="Raney B."/>
            <person name="She X."/>
            <person name="Cox M.J."/>
            <person name="Demuth J.P."/>
            <person name="Dumas L.J."/>
            <person name="Han S.-G."/>
            <person name="Hopkins J."/>
            <person name="Karimpour-Fard A."/>
            <person name="Kim Y.H."/>
            <person name="Pollack J.R."/>
            <person name="Vinar T."/>
            <person name="Addo-Quaye C."/>
            <person name="Degenhardt J."/>
            <person name="Denby A."/>
            <person name="Hubisz M.J."/>
            <person name="Indap A."/>
            <person name="Kosiol C."/>
            <person name="Lahn B.T."/>
            <person name="Lawson H.A."/>
            <person name="Marklein A."/>
            <person name="Nielsen R."/>
            <person name="Vallender E.J."/>
            <person name="Clark A.G."/>
            <person name="Ferguson B."/>
            <person name="Hernandez R.D."/>
            <person name="Hirani K."/>
            <person name="Kehrer-Sawatzki H."/>
            <person name="Kolb J."/>
            <person name="Patil S."/>
            <person name="Pu L.-L."/>
            <person name="Ren Y."/>
            <person name="Smith D.G."/>
            <person name="Wheeler D.A."/>
            <person name="Schenck I."/>
            <person name="Ball E.V."/>
            <person name="Chen R."/>
            <person name="Cooper D.N."/>
            <person name="Giardine B."/>
            <person name="Hsu F."/>
            <person name="Kent W.J."/>
            <person name="Lesk A."/>
            <person name="Nelson D.L."/>
            <person name="O'brien W.E."/>
            <person name="Pruefer K."/>
            <person name="Stenson P.D."/>
            <person name="Wallace J.C."/>
            <person name="Ke H."/>
            <person name="Liu X.-M."/>
            <person name="Wang P."/>
            <person name="Xiang A.P."/>
            <person name="Yang F."/>
            <person name="Barber G.P."/>
            <person name="Haussler D."/>
            <person name="Karolchik D."/>
            <person name="Kern A.D."/>
            <person name="Kuhn R.M."/>
            <person name="Smith K.E."/>
            <person name="Zwieg A.S."/>
        </authorList>
    </citation>
    <scope>NUCLEOTIDE SEQUENCE [LARGE SCALE GENOMIC DNA]</scope>
    <source>
        <strain evidence="10">17573</strain>
    </source>
</reference>
<dbReference type="Ensembl" id="ENSMMUT00000002703.4">
    <property type="protein sequence ID" value="ENSMMUP00000002555.3"/>
    <property type="gene ID" value="ENSMMUG00000001913.4"/>
</dbReference>
<evidence type="ECO:0000313" key="11">
    <source>
        <dbReference type="VGNC" id="VGNC:99173"/>
    </source>
</evidence>
<reference evidence="9" key="4">
    <citation type="submission" date="2025-09" db="UniProtKB">
        <authorList>
            <consortium name="Ensembl"/>
        </authorList>
    </citation>
    <scope>IDENTIFICATION</scope>
    <source>
        <strain evidence="9">17573</strain>
    </source>
</reference>
<dbReference type="GeneTree" id="ENSGT00390000009030"/>
<dbReference type="PANTHER" id="PTHR15925:SF2">
    <property type="entry name" value="SMALL RIBOSOMAL SUBUNIT PROTEIN MS23"/>
    <property type="match status" value="1"/>
</dbReference>
<dbReference type="GO" id="GO:0006412">
    <property type="term" value="P:translation"/>
    <property type="evidence" value="ECO:0007669"/>
    <property type="project" value="InterPro"/>
</dbReference>
<dbReference type="GO" id="GO:0003735">
    <property type="term" value="F:structural constituent of ribosome"/>
    <property type="evidence" value="ECO:0007669"/>
    <property type="project" value="InterPro"/>
</dbReference>
<comment type="similarity">
    <text evidence="2">Belongs to the mitochondrion-specific ribosomal protein mS23 family.</text>
</comment>
<feature type="compositionally biased region" description="Low complexity" evidence="7">
    <location>
        <begin position="147"/>
        <end position="157"/>
    </location>
</feature>
<dbReference type="Pfam" id="PF10484">
    <property type="entry name" value="MRP-S23"/>
    <property type="match status" value="1"/>
</dbReference>
<feature type="region of interest" description="Disordered" evidence="7">
    <location>
        <begin position="26"/>
        <end position="48"/>
    </location>
</feature>
<dbReference type="AlphaFoldDB" id="F7FWQ8"/>
<dbReference type="InterPro" id="IPR059242">
    <property type="entry name" value="mS23_dom"/>
</dbReference>